<dbReference type="KEGG" id="usu:LVJ78_02545"/>
<dbReference type="AlphaFoldDB" id="A0AAE9GY92"/>
<gene>
    <name evidence="1" type="ORF">LVJ78_02545</name>
</gene>
<dbReference type="EMBL" id="CP091507">
    <property type="protein sequence ID" value="UOO79918.1"/>
    <property type="molecule type" value="Genomic_DNA"/>
</dbReference>
<dbReference type="Proteomes" id="UP000829756">
    <property type="component" value="Chromosome"/>
</dbReference>
<reference evidence="1" key="1">
    <citation type="submission" date="2021-12" db="EMBL/GenBank/DDBJ databases">
        <authorList>
            <person name="Veyrier F.J."/>
        </authorList>
    </citation>
    <scope>NUCLEOTIDE SEQUENCE</scope>
    <source>
        <strain evidence="1">1258/02</strain>
    </source>
</reference>
<name>A0AAE9GY92_9NEIS</name>
<reference evidence="1" key="2">
    <citation type="journal article" date="2022" name="Res Sq">
        <title>Evolution of multicellular longitudinally dividing oral cavity symbionts (Neisseriaceae).</title>
        <authorList>
            <person name="Nyongesa S."/>
            <person name="Weber P."/>
            <person name="Bernet E."/>
            <person name="Pullido F."/>
            <person name="Nieckarz M."/>
            <person name="Delaby M."/>
            <person name="Nieves C."/>
            <person name="Viehboeck T."/>
            <person name="Krause N."/>
            <person name="Rivera-Millot A."/>
            <person name="Nakamura A."/>
            <person name="Vischer N."/>
            <person name="VanNieuwenhze M."/>
            <person name="Brun Y."/>
            <person name="Cava F."/>
            <person name="Bulgheresi S."/>
            <person name="Veyrier F."/>
        </authorList>
    </citation>
    <scope>NUCLEOTIDE SEQUENCE</scope>
    <source>
        <strain evidence="1">1258/02</strain>
    </source>
</reference>
<protein>
    <submittedName>
        <fullName evidence="1">Uncharacterized protein</fullName>
    </submittedName>
</protein>
<proteinExistence type="predicted"/>
<evidence type="ECO:0000313" key="1">
    <source>
        <dbReference type="EMBL" id="UOO79918.1"/>
    </source>
</evidence>
<sequence>MALWPFFLEIEKFLNYNWFIRKRKVFACRRLCGLIGAVGGIRAYGCGLGRLWFCFSDGLFGRVWRWRQYAAFWFSIEK</sequence>
<dbReference type="RefSeq" id="WP_132953346.1">
    <property type="nucleotide sequence ID" value="NZ_CP091507.1"/>
</dbReference>
<evidence type="ECO:0000313" key="2">
    <source>
        <dbReference type="Proteomes" id="UP000829756"/>
    </source>
</evidence>
<accession>A0AAE9GY92</accession>
<organism evidence="1 2">
    <name type="scientific">Uruburuella suis</name>
    <dbReference type="NCBI Taxonomy" id="252130"/>
    <lineage>
        <taxon>Bacteria</taxon>
        <taxon>Pseudomonadati</taxon>
        <taxon>Pseudomonadota</taxon>
        <taxon>Betaproteobacteria</taxon>
        <taxon>Neisseriales</taxon>
        <taxon>Neisseriaceae</taxon>
        <taxon>Uruburuella</taxon>
    </lineage>
</organism>